<feature type="non-terminal residue" evidence="2">
    <location>
        <position position="1"/>
    </location>
</feature>
<dbReference type="EMBL" id="CADCUX010000253">
    <property type="protein sequence ID" value="CAA9404543.1"/>
    <property type="molecule type" value="Genomic_DNA"/>
</dbReference>
<gene>
    <name evidence="2" type="ORF">AVDCRST_MAG51-1087</name>
</gene>
<sequence length="184" mass="18316">GRTGAPDPDLRLVPALGCGGPGRLGLPPGDPDRVHQRAAGEPAAPADVRAGGCRHPGGGVARGECRGPAHRRGHVRRARAHRLVGLALHPATAPRGRVRADGPQLPRSVPAAGAGLAGERALGPGAGAAGPGRRSRGLRPALEARPAARPDAGHGPRARGALQCAAPGAGDLVVLARPPARSLL</sequence>
<reference evidence="2" key="1">
    <citation type="submission" date="2020-02" db="EMBL/GenBank/DDBJ databases">
        <authorList>
            <person name="Meier V. D."/>
        </authorList>
    </citation>
    <scope>NUCLEOTIDE SEQUENCE</scope>
    <source>
        <strain evidence="2">AVDCRST_MAG51</strain>
    </source>
</reference>
<feature type="region of interest" description="Disordered" evidence="1">
    <location>
        <begin position="1"/>
        <end position="57"/>
    </location>
</feature>
<dbReference type="AlphaFoldDB" id="A0A6J4P2K3"/>
<feature type="compositionally biased region" description="Low complexity" evidence="1">
    <location>
        <begin position="110"/>
        <end position="123"/>
    </location>
</feature>
<evidence type="ECO:0000313" key="2">
    <source>
        <dbReference type="EMBL" id="CAA9404543.1"/>
    </source>
</evidence>
<protein>
    <submittedName>
        <fullName evidence="2">Uncharacterized protein</fullName>
    </submittedName>
</protein>
<organism evidence="2">
    <name type="scientific">uncultured Ramlibacter sp</name>
    <dbReference type="NCBI Taxonomy" id="260755"/>
    <lineage>
        <taxon>Bacteria</taxon>
        <taxon>Pseudomonadati</taxon>
        <taxon>Pseudomonadota</taxon>
        <taxon>Betaproteobacteria</taxon>
        <taxon>Burkholderiales</taxon>
        <taxon>Comamonadaceae</taxon>
        <taxon>Ramlibacter</taxon>
        <taxon>environmental samples</taxon>
    </lineage>
</organism>
<accession>A0A6J4P2K3</accession>
<feature type="region of interest" description="Disordered" evidence="1">
    <location>
        <begin position="88"/>
        <end position="164"/>
    </location>
</feature>
<feature type="non-terminal residue" evidence="2">
    <location>
        <position position="184"/>
    </location>
</feature>
<evidence type="ECO:0000256" key="1">
    <source>
        <dbReference type="SAM" id="MobiDB-lite"/>
    </source>
</evidence>
<name>A0A6J4P2K3_9BURK</name>
<proteinExistence type="predicted"/>